<name>A0A9W8BAV7_9FUNG</name>
<comment type="caution">
    <text evidence="1">The sequence shown here is derived from an EMBL/GenBank/DDBJ whole genome shotgun (WGS) entry which is preliminary data.</text>
</comment>
<dbReference type="Proteomes" id="UP001151582">
    <property type="component" value="Unassembled WGS sequence"/>
</dbReference>
<sequence length="61" mass="6741">MMPTITCHGLLKCTNETCLATVATDSVGVSPYPRYWSRDLAAVLNFRHIPLGLRHQGAMPQ</sequence>
<protein>
    <submittedName>
        <fullName evidence="1">Uncharacterized protein</fullName>
    </submittedName>
</protein>
<gene>
    <name evidence="1" type="ORF">H4R34_001706</name>
</gene>
<evidence type="ECO:0000313" key="1">
    <source>
        <dbReference type="EMBL" id="KAJ1982469.1"/>
    </source>
</evidence>
<feature type="non-terminal residue" evidence="1">
    <location>
        <position position="61"/>
    </location>
</feature>
<proteinExistence type="predicted"/>
<dbReference type="AlphaFoldDB" id="A0A9W8BAV7"/>
<dbReference type="OrthoDB" id="5556225at2759"/>
<accession>A0A9W8BAV7</accession>
<dbReference type="EMBL" id="JANBQB010000089">
    <property type="protein sequence ID" value="KAJ1982469.1"/>
    <property type="molecule type" value="Genomic_DNA"/>
</dbReference>
<keyword evidence="2" id="KW-1185">Reference proteome</keyword>
<organism evidence="1 2">
    <name type="scientific">Dimargaris verticillata</name>
    <dbReference type="NCBI Taxonomy" id="2761393"/>
    <lineage>
        <taxon>Eukaryota</taxon>
        <taxon>Fungi</taxon>
        <taxon>Fungi incertae sedis</taxon>
        <taxon>Zoopagomycota</taxon>
        <taxon>Kickxellomycotina</taxon>
        <taxon>Dimargaritomycetes</taxon>
        <taxon>Dimargaritales</taxon>
        <taxon>Dimargaritaceae</taxon>
        <taxon>Dimargaris</taxon>
    </lineage>
</organism>
<reference evidence="1" key="1">
    <citation type="submission" date="2022-07" db="EMBL/GenBank/DDBJ databases">
        <title>Phylogenomic reconstructions and comparative analyses of Kickxellomycotina fungi.</title>
        <authorList>
            <person name="Reynolds N.K."/>
            <person name="Stajich J.E."/>
            <person name="Barry K."/>
            <person name="Grigoriev I.V."/>
            <person name="Crous P."/>
            <person name="Smith M.E."/>
        </authorList>
    </citation>
    <scope>NUCLEOTIDE SEQUENCE</scope>
    <source>
        <strain evidence="1">RSA 567</strain>
    </source>
</reference>
<evidence type="ECO:0000313" key="2">
    <source>
        <dbReference type="Proteomes" id="UP001151582"/>
    </source>
</evidence>